<dbReference type="OrthoDB" id="9802919at2"/>
<dbReference type="NCBIfam" id="TIGR02227">
    <property type="entry name" value="sigpep_I_bact"/>
    <property type="match status" value="1"/>
</dbReference>
<comment type="catalytic activity">
    <reaction evidence="1 7">
        <text>Cleavage of hydrophobic, N-terminal signal or leader sequences from secreted and periplasmic proteins.</text>
        <dbReference type="EC" id="3.4.21.89"/>
    </reaction>
</comment>
<dbReference type="InterPro" id="IPR019533">
    <property type="entry name" value="Peptidase_S26"/>
</dbReference>
<dbReference type="GO" id="GO:0009003">
    <property type="term" value="F:signal peptidase activity"/>
    <property type="evidence" value="ECO:0007669"/>
    <property type="project" value="UniProtKB-EC"/>
</dbReference>
<dbReference type="EC" id="3.4.21.89" evidence="4 7"/>
<proteinExistence type="inferred from homology"/>
<evidence type="ECO:0000313" key="10">
    <source>
        <dbReference type="Proteomes" id="UP000315343"/>
    </source>
</evidence>
<dbReference type="PRINTS" id="PR00727">
    <property type="entry name" value="LEADERPTASE"/>
</dbReference>
<sequence>MKYFIKEWVVPIAIALVIVLFLNKFIFILVTVPTGSMEDTIIPGDRLYVNELFDVKDAVRGDILVFKSEELDNKRLVKRLIGLPGDTVEVTSNSEVYVNNEKIDEPYAVKWEGEAKTFKVPENSYFFLGDNRPISYDARYWENPYIDESKIIGKVLFRFFPFNRVGKVE</sequence>
<evidence type="ECO:0000256" key="2">
    <source>
        <dbReference type="ARBA" id="ARBA00004401"/>
    </source>
</evidence>
<protein>
    <recommendedName>
        <fullName evidence="4 7">Signal peptidase I</fullName>
        <ecNumber evidence="4 7">3.4.21.89</ecNumber>
    </recommendedName>
</protein>
<evidence type="ECO:0000259" key="8">
    <source>
        <dbReference type="Pfam" id="PF10502"/>
    </source>
</evidence>
<dbReference type="InterPro" id="IPR019757">
    <property type="entry name" value="Pept_S26A_signal_pept_1_Lys-AS"/>
</dbReference>
<comment type="similarity">
    <text evidence="3 7">Belongs to the peptidase S26 family.</text>
</comment>
<dbReference type="AlphaFoldDB" id="A0A562J9P2"/>
<keyword evidence="7" id="KW-0812">Transmembrane</keyword>
<evidence type="ECO:0000256" key="6">
    <source>
        <dbReference type="PIRSR" id="PIRSR600223-1"/>
    </source>
</evidence>
<organism evidence="9 10">
    <name type="scientific">Sedimentibacter saalensis</name>
    <dbReference type="NCBI Taxonomy" id="130788"/>
    <lineage>
        <taxon>Bacteria</taxon>
        <taxon>Bacillati</taxon>
        <taxon>Bacillota</taxon>
        <taxon>Tissierellia</taxon>
        <taxon>Sedimentibacter</taxon>
    </lineage>
</organism>
<feature type="domain" description="Peptidase S26" evidence="8">
    <location>
        <begin position="6"/>
        <end position="160"/>
    </location>
</feature>
<dbReference type="GO" id="GO:0004252">
    <property type="term" value="F:serine-type endopeptidase activity"/>
    <property type="evidence" value="ECO:0007669"/>
    <property type="project" value="InterPro"/>
</dbReference>
<dbReference type="Pfam" id="PF10502">
    <property type="entry name" value="Peptidase_S26"/>
    <property type="match status" value="1"/>
</dbReference>
<keyword evidence="10" id="KW-1185">Reference proteome</keyword>
<evidence type="ECO:0000256" key="5">
    <source>
        <dbReference type="ARBA" id="ARBA00022801"/>
    </source>
</evidence>
<dbReference type="PANTHER" id="PTHR43390">
    <property type="entry name" value="SIGNAL PEPTIDASE I"/>
    <property type="match status" value="1"/>
</dbReference>
<evidence type="ECO:0000256" key="3">
    <source>
        <dbReference type="ARBA" id="ARBA00009370"/>
    </source>
</evidence>
<gene>
    <name evidence="9" type="ORF">LY60_02082</name>
</gene>
<dbReference type="CDD" id="cd06530">
    <property type="entry name" value="S26_SPase_I"/>
    <property type="match status" value="1"/>
</dbReference>
<comment type="caution">
    <text evidence="9">The sequence shown here is derived from an EMBL/GenBank/DDBJ whole genome shotgun (WGS) entry which is preliminary data.</text>
</comment>
<keyword evidence="7" id="KW-0645">Protease</keyword>
<evidence type="ECO:0000256" key="7">
    <source>
        <dbReference type="RuleBase" id="RU362042"/>
    </source>
</evidence>
<dbReference type="PANTHER" id="PTHR43390:SF1">
    <property type="entry name" value="CHLOROPLAST PROCESSING PEPTIDASE"/>
    <property type="match status" value="1"/>
</dbReference>
<dbReference type="RefSeq" id="WP_145083023.1">
    <property type="nucleotide sequence ID" value="NZ_DAMBUX010000001.1"/>
</dbReference>
<dbReference type="Proteomes" id="UP000315343">
    <property type="component" value="Unassembled WGS sequence"/>
</dbReference>
<reference evidence="9 10" key="1">
    <citation type="submission" date="2019-07" db="EMBL/GenBank/DDBJ databases">
        <title>Genomic Encyclopedia of Type Strains, Phase I: the one thousand microbial genomes (KMG-I) project.</title>
        <authorList>
            <person name="Kyrpides N."/>
        </authorList>
    </citation>
    <scope>NUCLEOTIDE SEQUENCE [LARGE SCALE GENOMIC DNA]</scope>
    <source>
        <strain evidence="9 10">DSM 13558</strain>
    </source>
</reference>
<dbReference type="GO" id="GO:0005886">
    <property type="term" value="C:plasma membrane"/>
    <property type="evidence" value="ECO:0007669"/>
    <property type="project" value="UniProtKB-SubCell"/>
</dbReference>
<accession>A0A562J9P2</accession>
<dbReference type="EMBL" id="VLKH01000005">
    <property type="protein sequence ID" value="TWH79763.1"/>
    <property type="molecule type" value="Genomic_DNA"/>
</dbReference>
<dbReference type="GO" id="GO:0006465">
    <property type="term" value="P:signal peptide processing"/>
    <property type="evidence" value="ECO:0007669"/>
    <property type="project" value="InterPro"/>
</dbReference>
<name>A0A562J9P2_9FIRM</name>
<evidence type="ECO:0000313" key="9">
    <source>
        <dbReference type="EMBL" id="TWH79763.1"/>
    </source>
</evidence>
<dbReference type="Gene3D" id="2.10.109.10">
    <property type="entry name" value="Umud Fragment, subunit A"/>
    <property type="match status" value="1"/>
</dbReference>
<dbReference type="SUPFAM" id="SSF51306">
    <property type="entry name" value="LexA/Signal peptidase"/>
    <property type="match status" value="1"/>
</dbReference>
<dbReference type="InterPro" id="IPR000223">
    <property type="entry name" value="Pept_S26A_signal_pept_1"/>
</dbReference>
<feature type="active site" evidence="6">
    <location>
        <position position="78"/>
    </location>
</feature>
<feature type="transmembrane region" description="Helical" evidence="7">
    <location>
        <begin position="12"/>
        <end position="32"/>
    </location>
</feature>
<evidence type="ECO:0000256" key="4">
    <source>
        <dbReference type="ARBA" id="ARBA00013208"/>
    </source>
</evidence>
<dbReference type="InterPro" id="IPR036286">
    <property type="entry name" value="LexA/Signal_pep-like_sf"/>
</dbReference>
<dbReference type="PROSITE" id="PS00760">
    <property type="entry name" value="SPASE_I_2"/>
    <property type="match status" value="1"/>
</dbReference>
<keyword evidence="7" id="KW-0472">Membrane</keyword>
<feature type="active site" evidence="6">
    <location>
        <position position="36"/>
    </location>
</feature>
<keyword evidence="7" id="KW-1133">Transmembrane helix</keyword>
<comment type="subcellular location">
    <subcellularLocation>
        <location evidence="2">Cell membrane</location>
        <topology evidence="2">Single-pass type II membrane protein</topology>
    </subcellularLocation>
    <subcellularLocation>
        <location evidence="7">Membrane</location>
        <topology evidence="7">Single-pass type II membrane protein</topology>
    </subcellularLocation>
</comment>
<evidence type="ECO:0000256" key="1">
    <source>
        <dbReference type="ARBA" id="ARBA00000677"/>
    </source>
</evidence>
<keyword evidence="5 7" id="KW-0378">Hydrolase</keyword>